<organism evidence="4">
    <name type="scientific">Melampsora larici-populina (strain 98AG31 / pathotype 3-4-7)</name>
    <name type="common">Poplar leaf rust fungus</name>
    <dbReference type="NCBI Taxonomy" id="747676"/>
    <lineage>
        <taxon>Eukaryota</taxon>
        <taxon>Fungi</taxon>
        <taxon>Dikarya</taxon>
        <taxon>Basidiomycota</taxon>
        <taxon>Pucciniomycotina</taxon>
        <taxon>Pucciniomycetes</taxon>
        <taxon>Pucciniales</taxon>
        <taxon>Melampsoraceae</taxon>
        <taxon>Melampsora</taxon>
    </lineage>
</organism>
<dbReference type="EMBL" id="GL883100">
    <property type="protein sequence ID" value="EGG08595.1"/>
    <property type="molecule type" value="Genomic_DNA"/>
</dbReference>
<feature type="compositionally biased region" description="Low complexity" evidence="1">
    <location>
        <begin position="36"/>
        <end position="46"/>
    </location>
</feature>
<protein>
    <recommendedName>
        <fullName evidence="5">Secreted protein</fullName>
    </recommendedName>
</protein>
<dbReference type="GeneID" id="18922466"/>
<dbReference type="KEGG" id="mlr:MELLADRAFT_105011"/>
<dbReference type="AlphaFoldDB" id="F4RGN2"/>
<keyword evidence="2" id="KW-0732">Signal</keyword>
<reference evidence="4" key="1">
    <citation type="journal article" date="2011" name="Proc. Natl. Acad. Sci. U.S.A.">
        <title>Obligate biotrophy features unraveled by the genomic analysis of rust fungi.</title>
        <authorList>
            <person name="Duplessis S."/>
            <person name="Cuomo C.A."/>
            <person name="Lin Y.-C."/>
            <person name="Aerts A."/>
            <person name="Tisserant E."/>
            <person name="Veneault-Fourrey C."/>
            <person name="Joly D.L."/>
            <person name="Hacquard S."/>
            <person name="Amselem J."/>
            <person name="Cantarel B.L."/>
            <person name="Chiu R."/>
            <person name="Coutinho P.M."/>
            <person name="Feau N."/>
            <person name="Field M."/>
            <person name="Frey P."/>
            <person name="Gelhaye E."/>
            <person name="Goldberg J."/>
            <person name="Grabherr M.G."/>
            <person name="Kodira C.D."/>
            <person name="Kohler A."/>
            <person name="Kuees U."/>
            <person name="Lindquist E.A."/>
            <person name="Lucas S.M."/>
            <person name="Mago R."/>
            <person name="Mauceli E."/>
            <person name="Morin E."/>
            <person name="Murat C."/>
            <person name="Pangilinan J.L."/>
            <person name="Park R."/>
            <person name="Pearson M."/>
            <person name="Quesneville H."/>
            <person name="Rouhier N."/>
            <person name="Sakthikumar S."/>
            <person name="Salamov A.A."/>
            <person name="Schmutz J."/>
            <person name="Selles B."/>
            <person name="Shapiro H."/>
            <person name="Tanguay P."/>
            <person name="Tuskan G.A."/>
            <person name="Henrissat B."/>
            <person name="Van de Peer Y."/>
            <person name="Rouze P."/>
            <person name="Ellis J.G."/>
            <person name="Dodds P.N."/>
            <person name="Schein J.E."/>
            <person name="Zhong S."/>
            <person name="Hamelin R.C."/>
            <person name="Grigoriev I.V."/>
            <person name="Szabo L.J."/>
            <person name="Martin F."/>
        </authorList>
    </citation>
    <scope>NUCLEOTIDE SEQUENCE [LARGE SCALE GENOMIC DNA]</scope>
    <source>
        <strain evidence="4">98AG31 / pathotype 3-4-7</strain>
    </source>
</reference>
<gene>
    <name evidence="3" type="ORF">MELLADRAFT_105011</name>
</gene>
<evidence type="ECO:0000256" key="1">
    <source>
        <dbReference type="SAM" id="MobiDB-lite"/>
    </source>
</evidence>
<feature type="compositionally biased region" description="Polar residues" evidence="1">
    <location>
        <begin position="51"/>
        <end position="61"/>
    </location>
</feature>
<dbReference type="Gene3D" id="2.40.40.10">
    <property type="entry name" value="RlpA-like domain"/>
    <property type="match status" value="1"/>
</dbReference>
<dbReference type="Proteomes" id="UP000001072">
    <property type="component" value="Unassembled WGS sequence"/>
</dbReference>
<keyword evidence="4" id="KW-1185">Reference proteome</keyword>
<dbReference type="VEuPathDB" id="FungiDB:MELLADRAFT_105011"/>
<dbReference type="HOGENOM" id="CLU_1185234_0_0_1"/>
<proteinExistence type="predicted"/>
<evidence type="ECO:0000313" key="3">
    <source>
        <dbReference type="EMBL" id="EGG08595.1"/>
    </source>
</evidence>
<feature type="signal peptide" evidence="2">
    <location>
        <begin position="1"/>
        <end position="17"/>
    </location>
</feature>
<accession>F4RGN2</accession>
<dbReference type="InterPro" id="IPR036908">
    <property type="entry name" value="RlpA-like_sf"/>
</dbReference>
<dbReference type="RefSeq" id="XP_007408181.1">
    <property type="nucleotide sequence ID" value="XM_007408119.1"/>
</dbReference>
<name>F4RGN2_MELLP</name>
<evidence type="ECO:0000256" key="2">
    <source>
        <dbReference type="SAM" id="SignalP"/>
    </source>
</evidence>
<feature type="chain" id="PRO_5003317613" description="Secreted protein" evidence="2">
    <location>
        <begin position="18"/>
        <end position="234"/>
    </location>
</feature>
<sequence length="234" mass="24892">MFTSTLVTFIMMLSVIAEKPKPNAQPICVNLFNKSTPPTSKSTVPTGHKLSVNSVDSTAQRRSLDLEEDGTELETSVNPNNVLAVKGGGEQQKGKTPATKLRFKTTAPVDWLKSDNSPCGPYKTEAVMGACLWQGKDPSGADASKAGWLSGAATKMCGQELSVARAGKPNDIITVKVIDACSFNIKMEKAGCNQIYLSKKAFDALKPTAVEAEKGSMSDLIWDIKAPATGKATH</sequence>
<evidence type="ECO:0000313" key="4">
    <source>
        <dbReference type="Proteomes" id="UP000001072"/>
    </source>
</evidence>
<feature type="region of interest" description="Disordered" evidence="1">
    <location>
        <begin position="36"/>
        <end position="74"/>
    </location>
</feature>
<dbReference type="OrthoDB" id="2503600at2759"/>
<dbReference type="InParanoid" id="F4RGN2"/>
<dbReference type="SUPFAM" id="SSF50685">
    <property type="entry name" value="Barwin-like endoglucanases"/>
    <property type="match status" value="1"/>
</dbReference>
<evidence type="ECO:0008006" key="5">
    <source>
        <dbReference type="Google" id="ProtNLM"/>
    </source>
</evidence>